<feature type="signal peptide" evidence="3">
    <location>
        <begin position="1"/>
        <end position="22"/>
    </location>
</feature>
<dbReference type="SMART" id="SM00261">
    <property type="entry name" value="FU"/>
    <property type="match status" value="8"/>
</dbReference>
<sequence>MLQSNRYSYVILFFLVLGLVHGSPNLRPRNITGLGAPSCECYVRIDGVNSGSCGSYAAGCNTIHRAMDQCDNDATICVYPGTYYITSQIEVSYQYLYGVEGAENTIIDGSSSTRCIYLWEKSSFDLDGFTIQNCYSSDGDGGGGIRFRCLSAITYYPNIRNCIIQNNRASTGGGMYNGMCCPTLNNVIFRNNQATSSGGGFFCDMNAAYNHPAVSFTDVRFVDNYGSGPKNIDDETPGQGGTYSCTVNGGRLYDCGDCYNGGNCQPDGQCVCLPGSSLPSPGCDFCSAGSYSTASNAASCTQCSQGMYQDQSAQTFCHSCGIGTYNENMGASSANDCLPCVKGSYNGNQAQSVCLNCGTGMYTDNEGSTTIDECLECDIGTYQNKATGSIDDCLPCAKGMYNENSGQSICLECPTGTYNNKIGSTTIDDCLPCGKGTYNELEGQYECVKCGNGTYNENEGSTTIGDCLACSTGTYQNQEGADSIDDCLPCVKGSYNENKAQSVCLDCGTGMYTDNEGSTKIDECLECSAGTFQNKTTGSIDDCLPCAKGMYNENSGQSICLECPTGTYNNKIGSTTIDDCLPCGKGTYNELEGQYECVKCGNGTYNENEGSTTIGDCLACSTGTYQNQEGADSIDDCLPCGKGRYNELEGQYECLECPTGTYNENEGSTTIGDCLACSTGTYQNQEGAESIDDCLPCGEGLYNENTAQSICLECPTGTYNPTTGVSRKDGCLKCKQGTYNEKEGQAECDNCGYGSYNAKTGSNTELDCRKCRTGTYNDQLAIGECLKCGVGTYNPFFGSTTIDACLDCPAGEYNQNEGQGICLKCDRGSYNEETKSTYCLKCPKGTSNPIKGANSSDLCISCLPGNYSDQSGSSTCKRCDAGLYNDQPRQSACQQCAIGTYTNGTAATTCLECNYGTYANSLGSSECLPCSEGSYSDTKGAESCTLCSIGTFNPNKGSKSIANCEKCEIGTFSDQEGQSQCQLCTQGNYLNTEGGTICKICSPGSFSSKMGATTCSYCNSGSYQDQYGQSQCNYCPLDTYENNAGSTNCKSCPLYSTTLNIGTKLLEECFCTVDFYGEPGENCARCPEGGVCNTFNQKSPISGDGYWNSEENPNEIIKCAVPNACPGGEVGVCNSELGYTGVECSECLYGFYKYQGYCEVCPENNWIRLFLAAVLFAVCTICLLFVAQKGKNYFGSFSIVISFFQVVAIIPGMDLKWPDRLLTAFKFFSVFNFNIELLALECTVNLNYPTKWFLIMLMPLFAVILFIVIYILIKIHAKMVSYTGPFVLNYLPRLCARPSSRESIRIFKPLSSIRFFLMKFWINGYSKGNLKAFKNTCINSFIAFLFIMFLMLCLKVLDFFDCTKITDSNWTLDADPDYRCFTDWWFQMLPFVIVFGLLYIVGIPLFLIWMLWYHTRKVDEKVFEQRLGLLCNRYKKDFFYWELIVMARKIFIVLFQIYLTKHPKIQITLCNLVLLCAIIFQAECNPYNTTPRNALEFSLLCVTQFILLAGMIFVAEDFSNSASGTEEKLANAVIAMMFIGIGILGIVASYEFRDRVRYKKERQKIRRQNKYRDKIDVLQEEPVIKFLKKKPNSLKLIKFVSTYNNKTQLSVVKFHFFLKEFIQLEKNENNEKKKKFDEWETKKMQTHLLLQKVWSKDVVLSLARWYQNKATLVWKIRIANMLDQFIEYIINPSQHHKTFKSHRSFNKKKNTSVLKTQKHGFSLKKKIRNKTIKLNKNEKSSSETDNDSQIEIPKF</sequence>
<feature type="transmembrane region" description="Helical" evidence="2">
    <location>
        <begin position="1252"/>
        <end position="1273"/>
    </location>
</feature>
<accession>A0AAV7Z8N4</accession>
<feature type="transmembrane region" description="Helical" evidence="2">
    <location>
        <begin position="1384"/>
        <end position="1412"/>
    </location>
</feature>
<dbReference type="Proteomes" id="UP001146793">
    <property type="component" value="Unassembled WGS sequence"/>
</dbReference>
<dbReference type="EMBL" id="JANTQA010000036">
    <property type="protein sequence ID" value="KAJ3437137.1"/>
    <property type="molecule type" value="Genomic_DNA"/>
</dbReference>
<reference evidence="5" key="1">
    <citation type="submission" date="2022-08" db="EMBL/GenBank/DDBJ databases">
        <title>Novel sulphate-reducing endosymbionts in the free-living metamonad Anaeramoeba.</title>
        <authorList>
            <person name="Jerlstrom-Hultqvist J."/>
            <person name="Cepicka I."/>
            <person name="Gallot-Lavallee L."/>
            <person name="Salas-Leiva D."/>
            <person name="Curtis B.A."/>
            <person name="Zahonova K."/>
            <person name="Pipaliya S."/>
            <person name="Dacks J."/>
            <person name="Roger A.J."/>
        </authorList>
    </citation>
    <scope>NUCLEOTIDE SEQUENCE</scope>
    <source>
        <strain evidence="5">Busselton2</strain>
    </source>
</reference>
<evidence type="ECO:0000313" key="5">
    <source>
        <dbReference type="EMBL" id="KAJ3437137.1"/>
    </source>
</evidence>
<dbReference type="PANTHER" id="PTHR46967:SF1">
    <property type="entry name" value="KERATIN-ASSOCIATED PROTEIN 16-1-LIKE"/>
    <property type="match status" value="1"/>
</dbReference>
<feature type="transmembrane region" description="Helical" evidence="2">
    <location>
        <begin position="1465"/>
        <end position="1482"/>
    </location>
</feature>
<dbReference type="InterPro" id="IPR009030">
    <property type="entry name" value="Growth_fac_rcpt_cys_sf"/>
</dbReference>
<feature type="domain" description="Tyrosine-protein kinase ephrin type A/B receptor-like" evidence="4">
    <location>
        <begin position="1021"/>
        <end position="1069"/>
    </location>
</feature>
<feature type="transmembrane region" description="Helical" evidence="2">
    <location>
        <begin position="1438"/>
        <end position="1459"/>
    </location>
</feature>
<feature type="domain" description="Tyrosine-protein kinase ephrin type A/B receptor-like" evidence="4">
    <location>
        <begin position="636"/>
        <end position="674"/>
    </location>
</feature>
<feature type="domain" description="Tyrosine-protein kinase ephrin type A/B receptor-like" evidence="4">
    <location>
        <begin position="380"/>
        <end position="430"/>
    </location>
</feature>
<dbReference type="PANTHER" id="PTHR46967">
    <property type="entry name" value="INSULIN-LIKE GROWTH FACTOR BINDING PROTEIN,N-TERMINAL"/>
    <property type="match status" value="1"/>
</dbReference>
<dbReference type="Gene3D" id="2.10.50.10">
    <property type="entry name" value="Tumor Necrosis Factor Receptor, subunit A, domain 2"/>
    <property type="match status" value="15"/>
</dbReference>
<feature type="transmembrane region" description="Helical" evidence="2">
    <location>
        <begin position="1529"/>
        <end position="1552"/>
    </location>
</feature>
<gene>
    <name evidence="5" type="ORF">M0812_19210</name>
</gene>
<dbReference type="Gene3D" id="2.160.20.10">
    <property type="entry name" value="Single-stranded right-handed beta-helix, Pectin lyase-like"/>
    <property type="match status" value="1"/>
</dbReference>
<organism evidence="5 6">
    <name type="scientific">Anaeramoeba flamelloides</name>
    <dbReference type="NCBI Taxonomy" id="1746091"/>
    <lineage>
        <taxon>Eukaryota</taxon>
        <taxon>Metamonada</taxon>
        <taxon>Anaeramoebidae</taxon>
        <taxon>Anaeramoeba</taxon>
    </lineage>
</organism>
<dbReference type="SUPFAM" id="SSF51126">
    <property type="entry name" value="Pectin lyase-like"/>
    <property type="match status" value="1"/>
</dbReference>
<dbReference type="InterPro" id="IPR012334">
    <property type="entry name" value="Pectin_lyas_fold"/>
</dbReference>
<dbReference type="InterPro" id="IPR006212">
    <property type="entry name" value="Furin_repeat"/>
</dbReference>
<feature type="domain" description="Tyrosine-protein kinase ephrin type A/B receptor-like" evidence="4">
    <location>
        <begin position="486"/>
        <end position="524"/>
    </location>
</feature>
<feature type="domain" description="Tyrosine-protein kinase ephrin type A/B receptor-like" evidence="4">
    <location>
        <begin position="916"/>
        <end position="964"/>
    </location>
</feature>
<protein>
    <recommendedName>
        <fullName evidence="4">Tyrosine-protein kinase ephrin type A/B receptor-like domain-containing protein</fullName>
    </recommendedName>
</protein>
<feature type="chain" id="PRO_5043653224" description="Tyrosine-protein kinase ephrin type A/B receptor-like domain-containing protein" evidence="3">
    <location>
        <begin position="23"/>
        <end position="1755"/>
    </location>
</feature>
<keyword evidence="2" id="KW-0812">Transmembrane</keyword>
<dbReference type="SMART" id="SM01411">
    <property type="entry name" value="Ephrin_rec_like"/>
    <property type="match status" value="16"/>
</dbReference>
<keyword evidence="3" id="KW-0732">Signal</keyword>
<dbReference type="InterPro" id="IPR011050">
    <property type="entry name" value="Pectin_lyase_fold/virulence"/>
</dbReference>
<name>A0AAV7Z8N4_9EUKA</name>
<feature type="transmembrane region" description="Helical" evidence="2">
    <location>
        <begin position="1193"/>
        <end position="1213"/>
    </location>
</feature>
<evidence type="ECO:0000256" key="3">
    <source>
        <dbReference type="SAM" id="SignalP"/>
    </source>
</evidence>
<dbReference type="Pfam" id="PF07699">
    <property type="entry name" value="Ephrin_rec_like"/>
    <property type="match status" value="9"/>
</dbReference>
<feature type="transmembrane region" description="Helical" evidence="2">
    <location>
        <begin position="1337"/>
        <end position="1357"/>
    </location>
</feature>
<comment type="caution">
    <text evidence="5">The sequence shown here is derived from an EMBL/GenBank/DDBJ whole genome shotgun (WGS) entry which is preliminary data.</text>
</comment>
<feature type="domain" description="Tyrosine-protein kinase ephrin type A/B receptor-like" evidence="4">
    <location>
        <begin position="334"/>
        <end position="374"/>
    </location>
</feature>
<feature type="region of interest" description="Disordered" evidence="1">
    <location>
        <begin position="1734"/>
        <end position="1755"/>
    </location>
</feature>
<feature type="transmembrane region" description="Helical" evidence="2">
    <location>
        <begin position="1166"/>
        <end position="1186"/>
    </location>
</feature>
<dbReference type="SUPFAM" id="SSF57184">
    <property type="entry name" value="Growth factor receptor domain"/>
    <property type="match status" value="4"/>
</dbReference>
<feature type="domain" description="Tyrosine-protein kinase ephrin type A/B receptor-like" evidence="4">
    <location>
        <begin position="730"/>
        <end position="768"/>
    </location>
</feature>
<evidence type="ECO:0000313" key="6">
    <source>
        <dbReference type="Proteomes" id="UP001146793"/>
    </source>
</evidence>
<feature type="transmembrane region" description="Helical" evidence="2">
    <location>
        <begin position="1494"/>
        <end position="1514"/>
    </location>
</feature>
<keyword evidence="2" id="KW-0472">Membrane</keyword>
<keyword evidence="2" id="KW-1133">Transmembrane helix</keyword>
<evidence type="ECO:0000256" key="1">
    <source>
        <dbReference type="SAM" id="MobiDB-lite"/>
    </source>
</evidence>
<evidence type="ECO:0000256" key="2">
    <source>
        <dbReference type="SAM" id="Phobius"/>
    </source>
</evidence>
<feature type="domain" description="Tyrosine-protein kinase ephrin type A/B receptor-like" evidence="4">
    <location>
        <begin position="541"/>
        <end position="580"/>
    </location>
</feature>
<feature type="domain" description="Tyrosine-protein kinase ephrin type A/B receptor-like" evidence="4">
    <location>
        <begin position="811"/>
        <end position="859"/>
    </location>
</feature>
<dbReference type="InterPro" id="IPR011641">
    <property type="entry name" value="Tyr-kin_ephrin_A/B_rcpt-like"/>
</dbReference>
<proteinExistence type="predicted"/>
<evidence type="ECO:0000259" key="4">
    <source>
        <dbReference type="Pfam" id="PF07699"/>
    </source>
</evidence>